<reference evidence="4" key="1">
    <citation type="journal article" date="2023" name="Mol. Phylogenet. Evol.">
        <title>Genome-scale phylogeny and comparative genomics of the fungal order Sordariales.</title>
        <authorList>
            <person name="Hensen N."/>
            <person name="Bonometti L."/>
            <person name="Westerberg I."/>
            <person name="Brannstrom I.O."/>
            <person name="Guillou S."/>
            <person name="Cros-Aarteil S."/>
            <person name="Calhoun S."/>
            <person name="Haridas S."/>
            <person name="Kuo A."/>
            <person name="Mondo S."/>
            <person name="Pangilinan J."/>
            <person name="Riley R."/>
            <person name="LaButti K."/>
            <person name="Andreopoulos B."/>
            <person name="Lipzen A."/>
            <person name="Chen C."/>
            <person name="Yan M."/>
            <person name="Daum C."/>
            <person name="Ng V."/>
            <person name="Clum A."/>
            <person name="Steindorff A."/>
            <person name="Ohm R.A."/>
            <person name="Martin F."/>
            <person name="Silar P."/>
            <person name="Natvig D.O."/>
            <person name="Lalanne C."/>
            <person name="Gautier V."/>
            <person name="Ament-Velasquez S.L."/>
            <person name="Kruys A."/>
            <person name="Hutchinson M.I."/>
            <person name="Powell A.J."/>
            <person name="Barry K."/>
            <person name="Miller A.N."/>
            <person name="Grigoriev I.V."/>
            <person name="Debuchy R."/>
            <person name="Gladieux P."/>
            <person name="Hiltunen Thoren M."/>
            <person name="Johannesson H."/>
        </authorList>
    </citation>
    <scope>NUCLEOTIDE SEQUENCE</scope>
    <source>
        <strain evidence="4">SMH4131-1</strain>
    </source>
</reference>
<evidence type="ECO:0000256" key="1">
    <source>
        <dbReference type="ARBA" id="ARBA00038048"/>
    </source>
</evidence>
<dbReference type="PANTHER" id="PTHR12286:SF5">
    <property type="entry name" value="SACCHAROPINE DEHYDROGENASE-LIKE OXIDOREDUCTASE"/>
    <property type="match status" value="1"/>
</dbReference>
<keyword evidence="2" id="KW-0472">Membrane</keyword>
<dbReference type="GO" id="GO:0005739">
    <property type="term" value="C:mitochondrion"/>
    <property type="evidence" value="ECO:0007669"/>
    <property type="project" value="TreeGrafter"/>
</dbReference>
<gene>
    <name evidence="4" type="ORF">B0T19DRAFT_439996</name>
</gene>
<accession>A0AAE0IZ48</accession>
<dbReference type="Proteomes" id="UP001286456">
    <property type="component" value="Unassembled WGS sequence"/>
</dbReference>
<dbReference type="GO" id="GO:0005811">
    <property type="term" value="C:lipid droplet"/>
    <property type="evidence" value="ECO:0007669"/>
    <property type="project" value="TreeGrafter"/>
</dbReference>
<dbReference type="InterPro" id="IPR036291">
    <property type="entry name" value="NAD(P)-bd_dom_sf"/>
</dbReference>
<protein>
    <submittedName>
        <fullName evidence="4">Saccharopine dehydrogenase-domain-containing protein</fullName>
    </submittedName>
</protein>
<comment type="similarity">
    <text evidence="1">Belongs to the saccharopine dehydrogenase family.</text>
</comment>
<dbReference type="SUPFAM" id="SSF51735">
    <property type="entry name" value="NAD(P)-binding Rossmann-fold domains"/>
    <property type="match status" value="1"/>
</dbReference>
<proteinExistence type="inferred from homology"/>
<evidence type="ECO:0000313" key="4">
    <source>
        <dbReference type="EMBL" id="KAK3333216.1"/>
    </source>
</evidence>
<dbReference type="GO" id="GO:0009247">
    <property type="term" value="P:glycolipid biosynthetic process"/>
    <property type="evidence" value="ECO:0007669"/>
    <property type="project" value="TreeGrafter"/>
</dbReference>
<keyword evidence="2" id="KW-1133">Transmembrane helix</keyword>
<comment type="caution">
    <text evidence="4">The sequence shown here is derived from an EMBL/GenBank/DDBJ whole genome shotgun (WGS) entry which is preliminary data.</text>
</comment>
<dbReference type="GO" id="GO:0005886">
    <property type="term" value="C:plasma membrane"/>
    <property type="evidence" value="ECO:0007669"/>
    <property type="project" value="TreeGrafter"/>
</dbReference>
<dbReference type="EMBL" id="JAUEPO010000002">
    <property type="protein sequence ID" value="KAK3333216.1"/>
    <property type="molecule type" value="Genomic_DNA"/>
</dbReference>
<keyword evidence="2" id="KW-0812">Transmembrane</keyword>
<organism evidence="4 5">
    <name type="scientific">Cercophora scortea</name>
    <dbReference type="NCBI Taxonomy" id="314031"/>
    <lineage>
        <taxon>Eukaryota</taxon>
        <taxon>Fungi</taxon>
        <taxon>Dikarya</taxon>
        <taxon>Ascomycota</taxon>
        <taxon>Pezizomycotina</taxon>
        <taxon>Sordariomycetes</taxon>
        <taxon>Sordariomycetidae</taxon>
        <taxon>Sordariales</taxon>
        <taxon>Lasiosphaeriaceae</taxon>
        <taxon>Cercophora</taxon>
    </lineage>
</organism>
<evidence type="ECO:0000256" key="2">
    <source>
        <dbReference type="SAM" id="Phobius"/>
    </source>
</evidence>
<dbReference type="InterPro" id="IPR005097">
    <property type="entry name" value="Sacchrp_dh_NADP-bd"/>
</dbReference>
<name>A0AAE0IZ48_9PEZI</name>
<dbReference type="PANTHER" id="PTHR12286">
    <property type="entry name" value="SACCHAROPINE DEHYDROGENASE-LIKE OXIDOREDUCTASE"/>
    <property type="match status" value="1"/>
</dbReference>
<feature type="domain" description="Saccharopine dehydrogenase NADP binding" evidence="3">
    <location>
        <begin position="12"/>
        <end position="141"/>
    </location>
</feature>
<dbReference type="Pfam" id="PF03435">
    <property type="entry name" value="Sacchrp_dh_NADP"/>
    <property type="match status" value="1"/>
</dbReference>
<keyword evidence="5" id="KW-1185">Reference proteome</keyword>
<dbReference type="Gene3D" id="3.40.50.720">
    <property type="entry name" value="NAD(P)-binding Rossmann-like Domain"/>
    <property type="match status" value="1"/>
</dbReference>
<reference evidence="4" key="2">
    <citation type="submission" date="2023-06" db="EMBL/GenBank/DDBJ databases">
        <authorList>
            <consortium name="Lawrence Berkeley National Laboratory"/>
            <person name="Haridas S."/>
            <person name="Hensen N."/>
            <person name="Bonometti L."/>
            <person name="Westerberg I."/>
            <person name="Brannstrom I.O."/>
            <person name="Guillou S."/>
            <person name="Cros-Aarteil S."/>
            <person name="Calhoun S."/>
            <person name="Kuo A."/>
            <person name="Mondo S."/>
            <person name="Pangilinan J."/>
            <person name="Riley R."/>
            <person name="Labutti K."/>
            <person name="Andreopoulos B."/>
            <person name="Lipzen A."/>
            <person name="Chen C."/>
            <person name="Yanf M."/>
            <person name="Daum C."/>
            <person name="Ng V."/>
            <person name="Clum A."/>
            <person name="Steindorff A."/>
            <person name="Ohm R."/>
            <person name="Martin F."/>
            <person name="Silar P."/>
            <person name="Natvig D."/>
            <person name="Lalanne C."/>
            <person name="Gautier V."/>
            <person name="Ament-Velasquez S.L."/>
            <person name="Kruys A."/>
            <person name="Hutchinson M.I."/>
            <person name="Powell A.J."/>
            <person name="Barry K."/>
            <person name="Miller A.N."/>
            <person name="Grigoriev I.V."/>
            <person name="Debuchy R."/>
            <person name="Gladieux P."/>
            <person name="Thoren M.H."/>
            <person name="Johannesson H."/>
        </authorList>
    </citation>
    <scope>NUCLEOTIDE SEQUENCE</scope>
    <source>
        <strain evidence="4">SMH4131-1</strain>
    </source>
</reference>
<evidence type="ECO:0000313" key="5">
    <source>
        <dbReference type="Proteomes" id="UP001286456"/>
    </source>
</evidence>
<dbReference type="InterPro" id="IPR051276">
    <property type="entry name" value="Saccharopine_DH-like_oxidrdct"/>
</dbReference>
<evidence type="ECO:0000259" key="3">
    <source>
        <dbReference type="Pfam" id="PF03435"/>
    </source>
</evidence>
<feature type="transmembrane region" description="Helical" evidence="2">
    <location>
        <begin position="295"/>
        <end position="317"/>
    </location>
</feature>
<dbReference type="AlphaFoldDB" id="A0AAE0IZ48"/>
<sequence length="427" mass="45985">MPFKQHGRQYDVVVFGASGYTGKYTAQHITTHLPTNLKWALAGRSRAKLEEVAAQCKALNHDRSQPEIEICSLTNEDLASLAKKTFVLITLVGPYGKMGEPAFKACAENGTHYLDVTGEVPFVAKMLRKYEAAAKASGAVMIPQIGIESAPSDLVTWSLAGLIRSAFHGAPMRDVTVSIHNLKSQGPSGGTLSTVLSLLTNFTLADLRAAHAPYALSPIPNPNVQHSLSLRAVQPGLLTRLTGLITVPSLGLLTSSIAAQTDAAIVERTWGLLASTPQAYGPNFSFRQYMKARNWLSGVAIHLGLMLMGLVMVTPFLRRIAVKYVYKPGEGPDVEEAKKDSLEFRGVAVPDVQEGAGRQAFCRAWFHGSAYYLTGILLAEAAATLLEDGGEDENLPGGGIYTPACLGQPFIDRLDHAGFYFETKLLS</sequence>